<dbReference type="GO" id="GO:0051015">
    <property type="term" value="F:actin filament binding"/>
    <property type="evidence" value="ECO:0007669"/>
    <property type="project" value="TreeGrafter"/>
</dbReference>
<dbReference type="GO" id="GO:0005634">
    <property type="term" value="C:nucleus"/>
    <property type="evidence" value="ECO:0007669"/>
    <property type="project" value="TreeGrafter"/>
</dbReference>
<dbReference type="GO" id="GO:0030833">
    <property type="term" value="P:regulation of actin filament polymerization"/>
    <property type="evidence" value="ECO:0007669"/>
    <property type="project" value="TreeGrafter"/>
</dbReference>
<comment type="similarity">
    <text evidence="1">Belongs to the ABITRAM family.</text>
</comment>
<evidence type="ECO:0000256" key="3">
    <source>
        <dbReference type="ARBA" id="ARBA00030463"/>
    </source>
</evidence>
<evidence type="ECO:0000256" key="1">
    <source>
        <dbReference type="ARBA" id="ARBA00010764"/>
    </source>
</evidence>
<dbReference type="EnsemblMetazoa" id="AARA004412-RA">
    <property type="protein sequence ID" value="AARA004412-PA"/>
    <property type="gene ID" value="AARA004412"/>
</dbReference>
<dbReference type="GO" id="GO:0051489">
    <property type="term" value="P:regulation of filopodium assembly"/>
    <property type="evidence" value="ECO:0007669"/>
    <property type="project" value="TreeGrafter"/>
</dbReference>
<dbReference type="GO" id="GO:0030027">
    <property type="term" value="C:lamellipodium"/>
    <property type="evidence" value="ECO:0007669"/>
    <property type="project" value="TreeGrafter"/>
</dbReference>
<dbReference type="SUPFAM" id="SSF51230">
    <property type="entry name" value="Single hybrid motif"/>
    <property type="match status" value="1"/>
</dbReference>
<dbReference type="Pfam" id="PF01597">
    <property type="entry name" value="GCV_H"/>
    <property type="match status" value="1"/>
</dbReference>
<evidence type="ECO:0000313" key="4">
    <source>
        <dbReference type="EnsemblMetazoa" id="AARA004412-PA"/>
    </source>
</evidence>
<dbReference type="AlphaFoldDB" id="A0A182HT07"/>
<dbReference type="Proteomes" id="UP000075840">
    <property type="component" value="Unassembled WGS sequence"/>
</dbReference>
<proteinExistence type="inferred from homology"/>
<dbReference type="InterPro" id="IPR011053">
    <property type="entry name" value="Single_hybrid_motif"/>
</dbReference>
<keyword evidence="5" id="KW-1185">Reference proteome</keyword>
<dbReference type="EMBL" id="APCN01000396">
    <property type="status" value="NOT_ANNOTATED_CDS"/>
    <property type="molecule type" value="Genomic_DNA"/>
</dbReference>
<name>A0A182HT07_ANOAR</name>
<dbReference type="GO" id="GO:0030425">
    <property type="term" value="C:dendrite"/>
    <property type="evidence" value="ECO:0007669"/>
    <property type="project" value="TreeGrafter"/>
</dbReference>
<dbReference type="InterPro" id="IPR039169">
    <property type="entry name" value="Abitram"/>
</dbReference>
<dbReference type="PANTHER" id="PTHR13651:SF0">
    <property type="entry name" value="PROTEIN ABITRAM"/>
    <property type="match status" value="1"/>
</dbReference>
<accession>A0A182HT07</accession>
<evidence type="ECO:0000313" key="5">
    <source>
        <dbReference type="Proteomes" id="UP000075840"/>
    </source>
</evidence>
<organism evidence="4 5">
    <name type="scientific">Anopheles arabiensis</name>
    <name type="common">Mosquito</name>
    <dbReference type="NCBI Taxonomy" id="7173"/>
    <lineage>
        <taxon>Eukaryota</taxon>
        <taxon>Metazoa</taxon>
        <taxon>Ecdysozoa</taxon>
        <taxon>Arthropoda</taxon>
        <taxon>Hexapoda</taxon>
        <taxon>Insecta</taxon>
        <taxon>Pterygota</taxon>
        <taxon>Neoptera</taxon>
        <taxon>Endopterygota</taxon>
        <taxon>Diptera</taxon>
        <taxon>Nematocera</taxon>
        <taxon>Culicoidea</taxon>
        <taxon>Culicidae</taxon>
        <taxon>Anophelinae</taxon>
        <taxon>Anopheles</taxon>
    </lineage>
</organism>
<dbReference type="InterPro" id="IPR033753">
    <property type="entry name" value="GCV_H/Fam206"/>
</dbReference>
<protein>
    <recommendedName>
        <fullName evidence="2">Protein Abitram</fullName>
    </recommendedName>
    <alternativeName>
        <fullName evidence="3">Actin-binding transcription modulator</fullName>
    </alternativeName>
</protein>
<dbReference type="GO" id="GO:0032433">
    <property type="term" value="C:filopodium tip"/>
    <property type="evidence" value="ECO:0007669"/>
    <property type="project" value="TreeGrafter"/>
</dbReference>
<evidence type="ECO:0000256" key="2">
    <source>
        <dbReference type="ARBA" id="ARBA00019325"/>
    </source>
</evidence>
<dbReference type="GO" id="GO:0048813">
    <property type="term" value="P:dendrite morphogenesis"/>
    <property type="evidence" value="ECO:0007669"/>
    <property type="project" value="TreeGrafter"/>
</dbReference>
<dbReference type="PANTHER" id="PTHR13651">
    <property type="entry name" value="PROTEIN ABITRAM"/>
    <property type="match status" value="1"/>
</dbReference>
<dbReference type="VEuPathDB" id="VectorBase:AARA21_015733"/>
<sequence length="192" mass="21861">MMMMAAPTLEDYWYEAETQEICRVKVPSILNDFIENQPSIVERFYTKLYSVPPNKTDEPQQILFHSNRICLVGLAKEHVAFEKGIRSISFEVGKFDRSENKVSGRKKSGGMILQADSTLALVTCVDGSVYKVRSCVQGKLVEVNERIVSRPDLMRTSGEGYVAIVMPKIEHCDVLKEKLLSEEAYREMCEKK</sequence>
<reference evidence="4" key="1">
    <citation type="submission" date="2022-08" db="UniProtKB">
        <authorList>
            <consortium name="EnsemblMetazoa"/>
        </authorList>
    </citation>
    <scope>IDENTIFICATION</scope>
    <source>
        <strain evidence="4">Dongola</strain>
    </source>
</reference>
<dbReference type="GO" id="GO:0003785">
    <property type="term" value="F:actin monomer binding"/>
    <property type="evidence" value="ECO:0007669"/>
    <property type="project" value="TreeGrafter"/>
</dbReference>
<dbReference type="Gene3D" id="2.40.50.100">
    <property type="match status" value="1"/>
</dbReference>
<dbReference type="VEuPathDB" id="VectorBase:AARA004412"/>